<evidence type="ECO:0000313" key="1">
    <source>
        <dbReference type="EMBL" id="KAK0748022.1"/>
    </source>
</evidence>
<protein>
    <submittedName>
        <fullName evidence="1">Uncharacterized protein</fullName>
    </submittedName>
</protein>
<organism evidence="1 2">
    <name type="scientific">Apiosordaria backusii</name>
    <dbReference type="NCBI Taxonomy" id="314023"/>
    <lineage>
        <taxon>Eukaryota</taxon>
        <taxon>Fungi</taxon>
        <taxon>Dikarya</taxon>
        <taxon>Ascomycota</taxon>
        <taxon>Pezizomycotina</taxon>
        <taxon>Sordariomycetes</taxon>
        <taxon>Sordariomycetidae</taxon>
        <taxon>Sordariales</taxon>
        <taxon>Lasiosphaeriaceae</taxon>
        <taxon>Apiosordaria</taxon>
    </lineage>
</organism>
<proteinExistence type="predicted"/>
<name>A0AA40K7B5_9PEZI</name>
<comment type="caution">
    <text evidence="1">The sequence shown here is derived from an EMBL/GenBank/DDBJ whole genome shotgun (WGS) entry which is preliminary data.</text>
</comment>
<evidence type="ECO:0000313" key="2">
    <source>
        <dbReference type="Proteomes" id="UP001172159"/>
    </source>
</evidence>
<keyword evidence="2" id="KW-1185">Reference proteome</keyword>
<dbReference type="InterPro" id="IPR038883">
    <property type="entry name" value="AN11006-like"/>
</dbReference>
<sequence length="336" mass="39148">MCILAQLRCVVDDYCGSVAPALGISSAAYGITWKSARKEAMPFKFLALPTELRLEIYAQLLLIHPIPSRDDPGVCIYEPMPDDDENGETKPDVKLLSPYRPHGYIPSAFQRACRQIYEECRVIPFQRNEFFWTARRHYDYLFWYLNLAGARARGPEFALAWANSMVGGDRPVEKSWQLRNLRYVRMDVTHFFLMTYYKAEQRCCELGQLVDRWSVGVRSLRLRVVVVNTWIADGLWWGDVVEGYEKDRDLAKEEVVERVERMRGSWVRDGLGKMKELRHLEVEVDGCASKFKRNGKVEWVRRLGEELNRGRKKEEKVNVVCVKRTEEPEGRGCLRQ</sequence>
<dbReference type="Proteomes" id="UP001172159">
    <property type="component" value="Unassembled WGS sequence"/>
</dbReference>
<reference evidence="1" key="1">
    <citation type="submission" date="2023-06" db="EMBL/GenBank/DDBJ databases">
        <title>Genome-scale phylogeny and comparative genomics of the fungal order Sordariales.</title>
        <authorList>
            <consortium name="Lawrence Berkeley National Laboratory"/>
            <person name="Hensen N."/>
            <person name="Bonometti L."/>
            <person name="Westerberg I."/>
            <person name="Brannstrom I.O."/>
            <person name="Guillou S."/>
            <person name="Cros-Aarteil S."/>
            <person name="Calhoun S."/>
            <person name="Haridas S."/>
            <person name="Kuo A."/>
            <person name="Mondo S."/>
            <person name="Pangilinan J."/>
            <person name="Riley R."/>
            <person name="Labutti K."/>
            <person name="Andreopoulos B."/>
            <person name="Lipzen A."/>
            <person name="Chen C."/>
            <person name="Yanf M."/>
            <person name="Daum C."/>
            <person name="Ng V."/>
            <person name="Clum A."/>
            <person name="Steindorff A."/>
            <person name="Ohm R."/>
            <person name="Martin F."/>
            <person name="Silar P."/>
            <person name="Natvig D."/>
            <person name="Lalanne C."/>
            <person name="Gautier V."/>
            <person name="Ament-Velasquez S.L."/>
            <person name="Kruys A."/>
            <person name="Hutchinson M.I."/>
            <person name="Powell A.J."/>
            <person name="Barry K."/>
            <person name="Miller A.N."/>
            <person name="Grigoriev I.V."/>
            <person name="Debuchy R."/>
            <person name="Gladieux P."/>
            <person name="Thoren M.H."/>
            <person name="Johannesson H."/>
        </authorList>
    </citation>
    <scope>NUCLEOTIDE SEQUENCE</scope>
    <source>
        <strain evidence="1">CBS 540.89</strain>
    </source>
</reference>
<dbReference type="AlphaFoldDB" id="A0AA40K7B5"/>
<dbReference type="EMBL" id="JAUKTV010000001">
    <property type="protein sequence ID" value="KAK0748022.1"/>
    <property type="molecule type" value="Genomic_DNA"/>
</dbReference>
<dbReference type="PANTHER" id="PTHR42085">
    <property type="entry name" value="F-BOX DOMAIN-CONTAINING PROTEIN"/>
    <property type="match status" value="1"/>
</dbReference>
<dbReference type="PANTHER" id="PTHR42085:SF2">
    <property type="entry name" value="F-BOX DOMAIN-CONTAINING PROTEIN"/>
    <property type="match status" value="1"/>
</dbReference>
<accession>A0AA40K7B5</accession>
<gene>
    <name evidence="1" type="ORF">B0T21DRAFT_15060</name>
</gene>